<dbReference type="SUPFAM" id="SSF55729">
    <property type="entry name" value="Acyl-CoA N-acyltransferases (Nat)"/>
    <property type="match status" value="1"/>
</dbReference>
<evidence type="ECO:0000259" key="1">
    <source>
        <dbReference type="PROSITE" id="PS51186"/>
    </source>
</evidence>
<protein>
    <submittedName>
        <fullName evidence="2">Protein N-acetyltransferase, RimJ/RimL family</fullName>
    </submittedName>
</protein>
<evidence type="ECO:0000313" key="3">
    <source>
        <dbReference type="Proteomes" id="UP000199354"/>
    </source>
</evidence>
<organism evidence="2 3">
    <name type="scientific">Flavobacterium caeni</name>
    <dbReference type="NCBI Taxonomy" id="490189"/>
    <lineage>
        <taxon>Bacteria</taxon>
        <taxon>Pseudomonadati</taxon>
        <taxon>Bacteroidota</taxon>
        <taxon>Flavobacteriia</taxon>
        <taxon>Flavobacteriales</taxon>
        <taxon>Flavobacteriaceae</taxon>
        <taxon>Flavobacterium</taxon>
    </lineage>
</organism>
<accession>A0A1G5ITK2</accession>
<keyword evidence="3" id="KW-1185">Reference proteome</keyword>
<dbReference type="AlphaFoldDB" id="A0A1G5ITK2"/>
<dbReference type="RefSeq" id="WP_091144028.1">
    <property type="nucleotide sequence ID" value="NZ_FMVF01000011.1"/>
</dbReference>
<proteinExistence type="predicted"/>
<name>A0A1G5ITK2_9FLAO</name>
<sequence length="170" mass="19442">MILETQRLILREFEPDDARHLFALNAVPDVIKYTGDPPFQSIAEARSFIDNYDQYRKFGYGRWAVIGKTHGEFLGWCGLKYDAARDETDLGFRFFKQYWNHGFATEAAKGCLDHGFNKLGLQSIVGRAMKQNTASIRVLEKIGMLFEREATVHHGDCGMIYRIAATDLKI</sequence>
<dbReference type="InterPro" id="IPR000182">
    <property type="entry name" value="GNAT_dom"/>
</dbReference>
<dbReference type="InterPro" id="IPR016181">
    <property type="entry name" value="Acyl_CoA_acyltransferase"/>
</dbReference>
<dbReference type="GO" id="GO:0016747">
    <property type="term" value="F:acyltransferase activity, transferring groups other than amino-acyl groups"/>
    <property type="evidence" value="ECO:0007669"/>
    <property type="project" value="InterPro"/>
</dbReference>
<dbReference type="Proteomes" id="UP000199354">
    <property type="component" value="Unassembled WGS sequence"/>
</dbReference>
<dbReference type="OrthoDB" id="9788916at2"/>
<dbReference type="PROSITE" id="PS51186">
    <property type="entry name" value="GNAT"/>
    <property type="match status" value="1"/>
</dbReference>
<dbReference type="Gene3D" id="3.40.630.30">
    <property type="match status" value="1"/>
</dbReference>
<dbReference type="InterPro" id="IPR051531">
    <property type="entry name" value="N-acetyltransferase"/>
</dbReference>
<dbReference type="PANTHER" id="PTHR43792">
    <property type="entry name" value="GNAT FAMILY, PUTATIVE (AFU_ORTHOLOGUE AFUA_3G00765)-RELATED-RELATED"/>
    <property type="match status" value="1"/>
</dbReference>
<dbReference type="EMBL" id="FMVF01000011">
    <property type="protein sequence ID" value="SCY79070.1"/>
    <property type="molecule type" value="Genomic_DNA"/>
</dbReference>
<evidence type="ECO:0000313" key="2">
    <source>
        <dbReference type="EMBL" id="SCY79070.1"/>
    </source>
</evidence>
<feature type="domain" description="N-acetyltransferase" evidence="1">
    <location>
        <begin position="8"/>
        <end position="164"/>
    </location>
</feature>
<dbReference type="STRING" id="490189.SAMN02927903_02371"/>
<dbReference type="PANTHER" id="PTHR43792:SF1">
    <property type="entry name" value="N-ACETYLTRANSFERASE DOMAIN-CONTAINING PROTEIN"/>
    <property type="match status" value="1"/>
</dbReference>
<keyword evidence="2" id="KW-0808">Transferase</keyword>
<dbReference type="Pfam" id="PF13302">
    <property type="entry name" value="Acetyltransf_3"/>
    <property type="match status" value="1"/>
</dbReference>
<reference evidence="2 3" key="1">
    <citation type="submission" date="2016-10" db="EMBL/GenBank/DDBJ databases">
        <authorList>
            <person name="de Groot N.N."/>
        </authorList>
    </citation>
    <scope>NUCLEOTIDE SEQUENCE [LARGE SCALE GENOMIC DNA]</scope>
    <source>
        <strain evidence="2 3">CGMCC 1.7031</strain>
    </source>
</reference>
<gene>
    <name evidence="2" type="ORF">SAMN02927903_02371</name>
</gene>